<dbReference type="InterPro" id="IPR024826">
    <property type="entry name" value="DNA_pol_delta/II_ssu"/>
</dbReference>
<comment type="caution">
    <text evidence="13">The sequence shown here is derived from an EMBL/GenBank/DDBJ whole genome shotgun (WGS) entry which is preliminary data.</text>
</comment>
<dbReference type="Proteomes" id="UP000812966">
    <property type="component" value="Unassembled WGS sequence"/>
</dbReference>
<reference evidence="13" key="1">
    <citation type="submission" date="2020-04" db="EMBL/GenBank/DDBJ databases">
        <title>Analysis of mating type loci in Filobasidium floriforme.</title>
        <authorList>
            <person name="Nowrousian M."/>
        </authorList>
    </citation>
    <scope>NUCLEOTIDE SEQUENCE</scope>
    <source>
        <strain evidence="13">CBS 6242</strain>
    </source>
</reference>
<evidence type="ECO:0000256" key="4">
    <source>
        <dbReference type="ARBA" id="ARBA00022679"/>
    </source>
</evidence>
<dbReference type="InterPro" id="IPR040663">
    <property type="entry name" value="DNA_pol_D_N"/>
</dbReference>
<dbReference type="Pfam" id="PF18018">
    <property type="entry name" value="DNA_pol_D_N"/>
    <property type="match status" value="1"/>
</dbReference>
<keyword evidence="8" id="KW-0539">Nucleus</keyword>
<feature type="region of interest" description="Disordered" evidence="10">
    <location>
        <begin position="198"/>
        <end position="221"/>
    </location>
</feature>
<keyword evidence="7" id="KW-0239">DNA-directed DNA polymerase</keyword>
<name>A0A8K0JSX6_9TREE</name>
<accession>A0A8K0JSX6</accession>
<dbReference type="EMBL" id="JABELV010000005">
    <property type="protein sequence ID" value="KAG7575249.1"/>
    <property type="molecule type" value="Genomic_DNA"/>
</dbReference>
<proteinExistence type="inferred from homology"/>
<protein>
    <recommendedName>
        <fullName evidence="3">DNA-directed DNA polymerase</fullName>
        <ecNumber evidence="3">2.7.7.7</ecNumber>
    </recommendedName>
</protein>
<evidence type="ECO:0000259" key="11">
    <source>
        <dbReference type="Pfam" id="PF04042"/>
    </source>
</evidence>
<dbReference type="Pfam" id="PF04042">
    <property type="entry name" value="DNA_pol_E_B"/>
    <property type="match status" value="1"/>
</dbReference>
<keyword evidence="5" id="KW-0548">Nucleotidyltransferase</keyword>
<gene>
    <name evidence="13" type="ORF">FFLO_00413</name>
</gene>
<evidence type="ECO:0000256" key="2">
    <source>
        <dbReference type="ARBA" id="ARBA00006035"/>
    </source>
</evidence>
<sequence length="553" mass="61178">MSVEDHLLDDIEPNSVTTRTHIPYKPLASLNDPFVLNDIATRNYKTQYANIYFTRLLKLRPLVAKVANERWAETPGKPKLLKRILNVERTKLCYIIGTIYMEMPLKPNILEDMGRDHWIAAPPPRRKIFSPEDVVHLEDESGRVTLVGKRLRKEVERPGGGLVTGVVTACLGMENASGDFEVIDLCFGGLPPLASPSSLKPVKPLQTDTKQNVNKGKGKAKQVVPDEDVDMDADSVTQNVDMETKDGEPQWVALISGLSAGSSEVPEDLKGQLLSEWLTGELGGVDDQIDGAKVGRIILAGNSLSQPVRNEDDRKPKRYGYDSSTYTAHPTSTLDALLTDLLTAGLPVHIVPGPEDPVGSTLPQQPFPRSMLRNAAMGGGKALTMETNPCWLELGGKSFLGAGGQALDDIYKYLPSDDRLSMARRTLEWRHIAPTAPDTLWCFPFSDKDPFIIERRPNVYFWGNQPEFRTALVGESDAPTRIVLLPRFAETGLVTLINIASRNLECKTVSIGIPEWDKKTKIELSEEEVEAERARTAVVRSDLDMMNDEGGDW</sequence>
<keyword evidence="14" id="KW-1185">Reference proteome</keyword>
<evidence type="ECO:0000313" key="14">
    <source>
        <dbReference type="Proteomes" id="UP000812966"/>
    </source>
</evidence>
<evidence type="ECO:0000256" key="7">
    <source>
        <dbReference type="ARBA" id="ARBA00022932"/>
    </source>
</evidence>
<dbReference type="FunFam" id="2.40.50.430:FF:000002">
    <property type="entry name" value="DNA polymerase delta subunit"/>
    <property type="match status" value="1"/>
</dbReference>
<evidence type="ECO:0000313" key="13">
    <source>
        <dbReference type="EMBL" id="KAG7575249.1"/>
    </source>
</evidence>
<evidence type="ECO:0000256" key="1">
    <source>
        <dbReference type="ARBA" id="ARBA00004123"/>
    </source>
</evidence>
<keyword evidence="4" id="KW-0808">Transferase</keyword>
<evidence type="ECO:0000256" key="3">
    <source>
        <dbReference type="ARBA" id="ARBA00012417"/>
    </source>
</evidence>
<dbReference type="EC" id="2.7.7.7" evidence="3"/>
<comment type="subcellular location">
    <subcellularLocation>
        <location evidence="1">Nucleus</location>
    </subcellularLocation>
</comment>
<evidence type="ECO:0000256" key="5">
    <source>
        <dbReference type="ARBA" id="ARBA00022695"/>
    </source>
</evidence>
<dbReference type="GO" id="GO:0003677">
    <property type="term" value="F:DNA binding"/>
    <property type="evidence" value="ECO:0007669"/>
    <property type="project" value="InterPro"/>
</dbReference>
<dbReference type="PANTHER" id="PTHR10416">
    <property type="entry name" value="DNA POLYMERASE DELTA SUBUNIT 2"/>
    <property type="match status" value="1"/>
</dbReference>
<dbReference type="GO" id="GO:0003887">
    <property type="term" value="F:DNA-directed DNA polymerase activity"/>
    <property type="evidence" value="ECO:0007669"/>
    <property type="project" value="UniProtKB-KW"/>
</dbReference>
<dbReference type="GO" id="GO:0043625">
    <property type="term" value="C:delta DNA polymerase complex"/>
    <property type="evidence" value="ECO:0007669"/>
    <property type="project" value="TreeGrafter"/>
</dbReference>
<dbReference type="InterPro" id="IPR007185">
    <property type="entry name" value="DNA_pol_a/d/e_bsu"/>
</dbReference>
<dbReference type="GO" id="GO:0006273">
    <property type="term" value="P:lagging strand elongation"/>
    <property type="evidence" value="ECO:0007669"/>
    <property type="project" value="UniProtKB-ARBA"/>
</dbReference>
<feature type="domain" description="DNA polymerase alpha/delta/epsilon subunit B" evidence="11">
    <location>
        <begin position="253"/>
        <end position="469"/>
    </location>
</feature>
<dbReference type="PANTHER" id="PTHR10416:SF0">
    <property type="entry name" value="DNA POLYMERASE DELTA SUBUNIT 2"/>
    <property type="match status" value="1"/>
</dbReference>
<comment type="catalytic activity">
    <reaction evidence="9">
        <text>DNA(n) + a 2'-deoxyribonucleoside 5'-triphosphate = DNA(n+1) + diphosphate</text>
        <dbReference type="Rhea" id="RHEA:22508"/>
        <dbReference type="Rhea" id="RHEA-COMP:17339"/>
        <dbReference type="Rhea" id="RHEA-COMP:17340"/>
        <dbReference type="ChEBI" id="CHEBI:33019"/>
        <dbReference type="ChEBI" id="CHEBI:61560"/>
        <dbReference type="ChEBI" id="CHEBI:173112"/>
        <dbReference type="EC" id="2.7.7.7"/>
    </reaction>
</comment>
<evidence type="ECO:0000256" key="6">
    <source>
        <dbReference type="ARBA" id="ARBA00022705"/>
    </source>
</evidence>
<organism evidence="13 14">
    <name type="scientific">Filobasidium floriforme</name>
    <dbReference type="NCBI Taxonomy" id="5210"/>
    <lineage>
        <taxon>Eukaryota</taxon>
        <taxon>Fungi</taxon>
        <taxon>Dikarya</taxon>
        <taxon>Basidiomycota</taxon>
        <taxon>Agaricomycotina</taxon>
        <taxon>Tremellomycetes</taxon>
        <taxon>Filobasidiales</taxon>
        <taxon>Filobasidiaceae</taxon>
        <taxon>Filobasidium</taxon>
    </lineage>
</organism>
<evidence type="ECO:0000259" key="12">
    <source>
        <dbReference type="Pfam" id="PF18018"/>
    </source>
</evidence>
<dbReference type="GO" id="GO:0006281">
    <property type="term" value="P:DNA repair"/>
    <property type="evidence" value="ECO:0007669"/>
    <property type="project" value="UniProtKB-ARBA"/>
</dbReference>
<dbReference type="AlphaFoldDB" id="A0A8K0JSX6"/>
<comment type="similarity">
    <text evidence="2">Belongs to the DNA polymerase delta/II small subunit family.</text>
</comment>
<dbReference type="Gene3D" id="3.60.21.50">
    <property type="match status" value="1"/>
</dbReference>
<keyword evidence="6" id="KW-0235">DNA replication</keyword>
<dbReference type="OrthoDB" id="3763at2759"/>
<dbReference type="Gene3D" id="2.40.50.430">
    <property type="match status" value="1"/>
</dbReference>
<evidence type="ECO:0000256" key="10">
    <source>
        <dbReference type="SAM" id="MobiDB-lite"/>
    </source>
</evidence>
<evidence type="ECO:0000256" key="9">
    <source>
        <dbReference type="ARBA" id="ARBA00049244"/>
    </source>
</evidence>
<feature type="domain" description="DNA polymerase delta subunit OB-fold" evidence="12">
    <location>
        <begin position="47"/>
        <end position="184"/>
    </location>
</feature>
<evidence type="ECO:0000256" key="8">
    <source>
        <dbReference type="ARBA" id="ARBA00023242"/>
    </source>
</evidence>